<dbReference type="AlphaFoldDB" id="A0A820TSD7"/>
<dbReference type="EMBL" id="CAJOAY010038596">
    <property type="protein sequence ID" value="CAF4471141.1"/>
    <property type="molecule type" value="Genomic_DNA"/>
</dbReference>
<sequence length="83" mass="7794">NGDTASTVTCTAGANAAYTCGACSYGTAAASEPCPAHPCTLKICAANGDTASTVTCTAGANAAYTCGACSYGTAAASEPCPGE</sequence>
<gene>
    <name evidence="1" type="ORF">OKA104_LOCUS55243</name>
</gene>
<accession>A0A820TSD7</accession>
<comment type="caution">
    <text evidence="1">The sequence shown here is derived from an EMBL/GenBank/DDBJ whole genome shotgun (WGS) entry which is preliminary data.</text>
</comment>
<evidence type="ECO:0000313" key="2">
    <source>
        <dbReference type="Proteomes" id="UP000663881"/>
    </source>
</evidence>
<proteinExistence type="predicted"/>
<protein>
    <submittedName>
        <fullName evidence="1">Uncharacterized protein</fullName>
    </submittedName>
</protein>
<feature type="non-terminal residue" evidence="1">
    <location>
        <position position="1"/>
    </location>
</feature>
<name>A0A820TSD7_9BILA</name>
<organism evidence="1 2">
    <name type="scientific">Adineta steineri</name>
    <dbReference type="NCBI Taxonomy" id="433720"/>
    <lineage>
        <taxon>Eukaryota</taxon>
        <taxon>Metazoa</taxon>
        <taxon>Spiralia</taxon>
        <taxon>Gnathifera</taxon>
        <taxon>Rotifera</taxon>
        <taxon>Eurotatoria</taxon>
        <taxon>Bdelloidea</taxon>
        <taxon>Adinetida</taxon>
        <taxon>Adinetidae</taxon>
        <taxon>Adineta</taxon>
    </lineage>
</organism>
<dbReference type="Proteomes" id="UP000663881">
    <property type="component" value="Unassembled WGS sequence"/>
</dbReference>
<evidence type="ECO:0000313" key="1">
    <source>
        <dbReference type="EMBL" id="CAF4471141.1"/>
    </source>
</evidence>
<reference evidence="1" key="1">
    <citation type="submission" date="2021-02" db="EMBL/GenBank/DDBJ databases">
        <authorList>
            <person name="Nowell W R."/>
        </authorList>
    </citation>
    <scope>NUCLEOTIDE SEQUENCE</scope>
</reference>